<dbReference type="Pfam" id="PF00651">
    <property type="entry name" value="BTB"/>
    <property type="match status" value="1"/>
</dbReference>
<evidence type="ECO:0000256" key="6">
    <source>
        <dbReference type="ARBA" id="ARBA00022786"/>
    </source>
</evidence>
<evidence type="ECO:0000313" key="10">
    <source>
        <dbReference type="Proteomes" id="UP000017246"/>
    </source>
</evidence>
<dbReference type="InterPro" id="IPR011333">
    <property type="entry name" value="SKP1/BTB/POZ_sf"/>
</dbReference>
<dbReference type="SMART" id="SM00875">
    <property type="entry name" value="BACK"/>
    <property type="match status" value="1"/>
</dbReference>
<dbReference type="EMBL" id="LN902843">
    <property type="protein sequence ID" value="CDI97035.1"/>
    <property type="molecule type" value="Genomic_DNA"/>
</dbReference>
<evidence type="ECO:0000256" key="3">
    <source>
        <dbReference type="ARBA" id="ARBA00022441"/>
    </source>
</evidence>
<evidence type="ECO:0000256" key="7">
    <source>
        <dbReference type="SAM" id="MobiDB-lite"/>
    </source>
</evidence>
<dbReference type="PROSITE" id="PS50097">
    <property type="entry name" value="BTB"/>
    <property type="match status" value="1"/>
</dbReference>
<keyword evidence="10" id="KW-1185">Reference proteome</keyword>
<sequence length="639" mass="70361">MKTSIMTKSTGEVEEDYPVSSLPASSTSSDAMDICGGQSVDAGCGSFVCFTPSDQGGGVRSTVYNLPEFFTDSMRVMYSLFQSGKLTDVTLHVEKVEIACHRIVLMGASPYFRAMFTSGMREEGVSEVRLHYLTPLALTRLVHFAYTGEICVSERNVCEILSAAIMLQISAVIGVCAQFLESQLHVSNALGLHEFATSVGCLELARKTQVFVDRNFSEIVKHDELLSLTPAQLMGLIQRDEIHVRSEAEVYNAVVRWVNHDKANRLVSLMDCLALVRCHALAPGFIRNQIKNCSLLAEVPQSRLHMQSVLSDLLQHKNIPVRWRADAHAQMIYSAGGYLRYSLSNFEAYNRVTDTWRRLPDVPSPRSDLAAASVRGCIYLVGGRNNNNEQSNVDAPHMDCYDPTTNRWHTCAPMSVPRNRVAVGVVDDMIYAIGGLTHNVPHRTAEKYDVDDDLWTPIAPMHYPRIGLGVAVVNRLLYAVGGFDGERRLSSVERYDPEADAWSEVAPLNRPRSGAGVVAIGHFIYAVGGYDSHSQLRSTERLNTEQNVWEYMTSMLHPRSALSASVLDGKIWVFGGYDGNQFLSSVEVYDPARDTWTRTTVMPCGKSGHAVVTSREPVAAIAASASASATTSTSPSFVK</sequence>
<dbReference type="Proteomes" id="UP000017246">
    <property type="component" value="Unassembled WGS sequence"/>
</dbReference>
<dbReference type="OrthoDB" id="45365at2759"/>
<dbReference type="OMA" id="TECLTEY"/>
<keyword evidence="6" id="KW-0833">Ubl conjugation pathway</keyword>
<keyword evidence="3" id="KW-0880">Kelch repeat</keyword>
<reference evidence="9" key="2">
    <citation type="submission" date="2015-11" db="EMBL/GenBank/DDBJ databases">
        <authorList>
            <person name="Zhang Y."/>
            <person name="Guo Z."/>
        </authorList>
    </citation>
    <scope>NUCLEOTIDE SEQUENCE</scope>
</reference>
<dbReference type="Gene3D" id="3.30.710.10">
    <property type="entry name" value="Potassium Channel Kv1.1, Chain A"/>
    <property type="match status" value="1"/>
</dbReference>
<dbReference type="PANTHER" id="PTHR24412">
    <property type="entry name" value="KELCH PROTEIN"/>
    <property type="match status" value="1"/>
</dbReference>
<dbReference type="FunFam" id="1.25.40.420:FF:000001">
    <property type="entry name" value="Kelch-like family member 12"/>
    <property type="match status" value="1"/>
</dbReference>
<organism evidence="9 10">
    <name type="scientific">Echinococcus multilocularis</name>
    <name type="common">Fox tapeworm</name>
    <dbReference type="NCBI Taxonomy" id="6211"/>
    <lineage>
        <taxon>Eukaryota</taxon>
        <taxon>Metazoa</taxon>
        <taxon>Spiralia</taxon>
        <taxon>Lophotrochozoa</taxon>
        <taxon>Platyhelminthes</taxon>
        <taxon>Cestoda</taxon>
        <taxon>Eucestoda</taxon>
        <taxon>Cyclophyllidea</taxon>
        <taxon>Taeniidae</taxon>
        <taxon>Echinococcus</taxon>
    </lineage>
</organism>
<keyword evidence="5" id="KW-0677">Repeat</keyword>
<dbReference type="InterPro" id="IPR011705">
    <property type="entry name" value="BACK"/>
</dbReference>
<dbReference type="GO" id="GO:0005737">
    <property type="term" value="C:cytoplasm"/>
    <property type="evidence" value="ECO:0007669"/>
    <property type="project" value="UniProtKB-SubCell"/>
</dbReference>
<protein>
    <submittedName>
        <fullName evidence="9">Kelch repeat type 1</fullName>
    </submittedName>
</protein>
<comment type="pathway">
    <text evidence="2">Protein modification; protein ubiquitination.</text>
</comment>
<dbReference type="InterPro" id="IPR000210">
    <property type="entry name" value="BTB/POZ_dom"/>
</dbReference>
<feature type="compositionally biased region" description="Polar residues" evidence="7">
    <location>
        <begin position="1"/>
        <end position="10"/>
    </location>
</feature>
<dbReference type="UniPathway" id="UPA00143"/>
<feature type="domain" description="BTB" evidence="8">
    <location>
        <begin position="87"/>
        <end position="154"/>
    </location>
</feature>
<reference evidence="9" key="1">
    <citation type="journal article" date="2013" name="Nature">
        <title>The genomes of four tapeworm species reveal adaptations to parasitism.</title>
        <authorList>
            <person name="Tsai I.J."/>
            <person name="Zarowiecki M."/>
            <person name="Holroyd N."/>
            <person name="Garciarrubio A."/>
            <person name="Sanchez-Flores A."/>
            <person name="Brooks K.L."/>
            <person name="Tracey A."/>
            <person name="Bobes R.J."/>
            <person name="Fragoso G."/>
            <person name="Sciutto E."/>
            <person name="Aslett M."/>
            <person name="Beasley H."/>
            <person name="Bennett H.M."/>
            <person name="Cai J."/>
            <person name="Camicia F."/>
            <person name="Clark R."/>
            <person name="Cucher M."/>
            <person name="De Silva N."/>
            <person name="Day T.A."/>
            <person name="Deplazes P."/>
            <person name="Estrada K."/>
            <person name="Fernandez C."/>
            <person name="Holland P.W."/>
            <person name="Hou J."/>
            <person name="Hu S."/>
            <person name="Huckvale T."/>
            <person name="Hung S.S."/>
            <person name="Kamenetzky L."/>
            <person name="Keane J.A."/>
            <person name="Kiss F."/>
            <person name="Koziol U."/>
            <person name="Lambert O."/>
            <person name="Liu K."/>
            <person name="Luo X."/>
            <person name="Luo Y."/>
            <person name="Macchiaroli N."/>
            <person name="Nichol S."/>
            <person name="Paps J."/>
            <person name="Parkinson J."/>
            <person name="Pouchkina-Stantcheva N."/>
            <person name="Riddiford N."/>
            <person name="Rosenzvit M."/>
            <person name="Salinas G."/>
            <person name="Wasmuth J.D."/>
            <person name="Zamanian M."/>
            <person name="Zheng Y."/>
            <person name="Cai X."/>
            <person name="Soberon X."/>
            <person name="Olson P.D."/>
            <person name="Laclette J.P."/>
            <person name="Brehm K."/>
            <person name="Berriman M."/>
            <person name="Garciarrubio A."/>
            <person name="Bobes R.J."/>
            <person name="Fragoso G."/>
            <person name="Sanchez-Flores A."/>
            <person name="Estrada K."/>
            <person name="Cevallos M.A."/>
            <person name="Morett E."/>
            <person name="Gonzalez V."/>
            <person name="Portillo T."/>
            <person name="Ochoa-Leyva A."/>
            <person name="Jose M.V."/>
            <person name="Sciutto E."/>
            <person name="Landa A."/>
            <person name="Jimenez L."/>
            <person name="Valdes V."/>
            <person name="Carrero J.C."/>
            <person name="Larralde C."/>
            <person name="Morales-Montor J."/>
            <person name="Limon-Lason J."/>
            <person name="Soberon X."/>
            <person name="Laclette J.P."/>
        </authorList>
    </citation>
    <scope>NUCLEOTIDE SEQUENCE [LARGE SCALE GENOMIC DNA]</scope>
</reference>
<dbReference type="Gene3D" id="1.25.40.420">
    <property type="match status" value="1"/>
</dbReference>
<accession>A0A087VXU2</accession>
<dbReference type="AlphaFoldDB" id="A0A087VXU2"/>
<dbReference type="InterPro" id="IPR015915">
    <property type="entry name" value="Kelch-typ_b-propeller"/>
</dbReference>
<dbReference type="Gene3D" id="2.120.10.80">
    <property type="entry name" value="Kelch-type beta propeller"/>
    <property type="match status" value="1"/>
</dbReference>
<dbReference type="SMART" id="SM00225">
    <property type="entry name" value="BTB"/>
    <property type="match status" value="1"/>
</dbReference>
<comment type="subcellular location">
    <subcellularLocation>
        <location evidence="1">Cytoplasm</location>
    </subcellularLocation>
</comment>
<feature type="region of interest" description="Disordered" evidence="7">
    <location>
        <begin position="1"/>
        <end position="26"/>
    </location>
</feature>
<evidence type="ECO:0000259" key="8">
    <source>
        <dbReference type="PROSITE" id="PS50097"/>
    </source>
</evidence>
<name>A0A087VXU2_ECHMU</name>
<dbReference type="PIRSF" id="PIRSF037037">
    <property type="entry name" value="Kelch-like_protein_gigaxonin"/>
    <property type="match status" value="1"/>
</dbReference>
<dbReference type="PRINTS" id="PR00501">
    <property type="entry name" value="KELCHREPEAT"/>
</dbReference>
<dbReference type="STRING" id="6211.A0A087VXU2"/>
<dbReference type="eggNOG" id="KOG4441">
    <property type="taxonomic scope" value="Eukaryota"/>
</dbReference>
<gene>
    <name evidence="9" type="ORF">EmuJ_000078200</name>
</gene>
<dbReference type="FunFam" id="2.120.10.80:FF:000024">
    <property type="entry name" value="Kelch-like ECH-associated protein 1"/>
    <property type="match status" value="1"/>
</dbReference>
<dbReference type="InterPro" id="IPR006652">
    <property type="entry name" value="Kelch_1"/>
</dbReference>
<evidence type="ECO:0000313" key="9">
    <source>
        <dbReference type="EMBL" id="CDI97035.1"/>
    </source>
</evidence>
<dbReference type="SUPFAM" id="SSF117281">
    <property type="entry name" value="Kelch motif"/>
    <property type="match status" value="1"/>
</dbReference>
<evidence type="ECO:0000256" key="5">
    <source>
        <dbReference type="ARBA" id="ARBA00022737"/>
    </source>
</evidence>
<dbReference type="SMART" id="SM00612">
    <property type="entry name" value="Kelch"/>
    <property type="match status" value="6"/>
</dbReference>
<dbReference type="PANTHER" id="PTHR24412:SF401">
    <property type="entry name" value="FI11917P"/>
    <property type="match status" value="1"/>
</dbReference>
<dbReference type="GO" id="GO:0016567">
    <property type="term" value="P:protein ubiquitination"/>
    <property type="evidence" value="ECO:0007669"/>
    <property type="project" value="UniProtKB-UniPathway"/>
</dbReference>
<dbReference type="SUPFAM" id="SSF54695">
    <property type="entry name" value="POZ domain"/>
    <property type="match status" value="1"/>
</dbReference>
<keyword evidence="4" id="KW-0963">Cytoplasm</keyword>
<dbReference type="InterPro" id="IPR017096">
    <property type="entry name" value="BTB-kelch_protein"/>
</dbReference>
<dbReference type="Pfam" id="PF24681">
    <property type="entry name" value="Kelch_KLHDC2_KLHL20_DRC7"/>
    <property type="match status" value="1"/>
</dbReference>
<dbReference type="Pfam" id="PF01344">
    <property type="entry name" value="Kelch_1"/>
    <property type="match status" value="1"/>
</dbReference>
<proteinExistence type="predicted"/>
<dbReference type="Pfam" id="PF07707">
    <property type="entry name" value="BACK"/>
    <property type="match status" value="1"/>
</dbReference>
<evidence type="ECO:0000256" key="2">
    <source>
        <dbReference type="ARBA" id="ARBA00004906"/>
    </source>
</evidence>
<evidence type="ECO:0000256" key="1">
    <source>
        <dbReference type="ARBA" id="ARBA00004496"/>
    </source>
</evidence>
<evidence type="ECO:0000256" key="4">
    <source>
        <dbReference type="ARBA" id="ARBA00022490"/>
    </source>
</evidence>